<gene>
    <name evidence="3" type="ORF">CRU91_00605</name>
</gene>
<keyword evidence="2" id="KW-0732">Signal</keyword>
<feature type="signal peptide" evidence="2">
    <location>
        <begin position="1"/>
        <end position="22"/>
    </location>
</feature>
<comment type="caution">
    <text evidence="3">The sequence shown here is derived from an EMBL/GenBank/DDBJ whole genome shotgun (WGS) entry which is preliminary data.</text>
</comment>
<feature type="chain" id="PRO_5016578401" description="CpxP family two-component system-associated protein" evidence="2">
    <location>
        <begin position="23"/>
        <end position="135"/>
    </location>
</feature>
<evidence type="ECO:0000313" key="3">
    <source>
        <dbReference type="EMBL" id="RBQ30175.1"/>
    </source>
</evidence>
<protein>
    <recommendedName>
        <fullName evidence="5">CpxP family two-component system-associated protein</fullName>
    </recommendedName>
</protein>
<evidence type="ECO:0008006" key="5">
    <source>
        <dbReference type="Google" id="ProtNLM"/>
    </source>
</evidence>
<dbReference type="RefSeq" id="WP_113892356.1">
    <property type="nucleotide sequence ID" value="NZ_JANJGA010000002.1"/>
</dbReference>
<dbReference type="Proteomes" id="UP000252669">
    <property type="component" value="Unassembled WGS sequence"/>
</dbReference>
<sequence>MKNKCLSTLLLGSLLFFTQANADTVKEEILKDETKISIKQQELNKDIEEAKVKYSSKPSKLEEKELKYKEKQKELDSKKQELKYKKDNIELLEKIEDKRYQIHLEKIKSKPDIDKIEKLTKERNSLEEEFDKNRP</sequence>
<keyword evidence="1" id="KW-0175">Coiled coil</keyword>
<keyword evidence="4" id="KW-1185">Reference proteome</keyword>
<evidence type="ECO:0000313" key="4">
    <source>
        <dbReference type="Proteomes" id="UP000252669"/>
    </source>
</evidence>
<evidence type="ECO:0000256" key="1">
    <source>
        <dbReference type="SAM" id="Coils"/>
    </source>
</evidence>
<name>A0A366MVA0_9BACT</name>
<proteinExistence type="predicted"/>
<dbReference type="AlphaFoldDB" id="A0A366MVA0"/>
<evidence type="ECO:0000256" key="2">
    <source>
        <dbReference type="SAM" id="SignalP"/>
    </source>
</evidence>
<accession>A0A366MVA0</accession>
<reference evidence="3 4" key="1">
    <citation type="submission" date="2017-10" db="EMBL/GenBank/DDBJ databases">
        <title>Genomics of the genus Arcobacter.</title>
        <authorList>
            <person name="Perez-Cataluna A."/>
            <person name="Figueras M.J."/>
        </authorList>
    </citation>
    <scope>NUCLEOTIDE SEQUENCE [LARGE SCALE GENOMIC DNA]</scope>
    <source>
        <strain evidence="3 4">CECT 9230</strain>
    </source>
</reference>
<feature type="coiled-coil region" evidence="1">
    <location>
        <begin position="61"/>
        <end position="95"/>
    </location>
</feature>
<organism evidence="3 4">
    <name type="scientific">Aliarcobacter vitoriensis</name>
    <dbReference type="NCBI Taxonomy" id="2011099"/>
    <lineage>
        <taxon>Bacteria</taxon>
        <taxon>Pseudomonadati</taxon>
        <taxon>Campylobacterota</taxon>
        <taxon>Epsilonproteobacteria</taxon>
        <taxon>Campylobacterales</taxon>
        <taxon>Arcobacteraceae</taxon>
        <taxon>Aliarcobacter</taxon>
    </lineage>
</organism>
<dbReference type="EMBL" id="PDKB01000001">
    <property type="protein sequence ID" value="RBQ30175.1"/>
    <property type="molecule type" value="Genomic_DNA"/>
</dbReference>